<evidence type="ECO:0000313" key="1">
    <source>
        <dbReference type="EMBL" id="MFC6763631.1"/>
    </source>
</evidence>
<accession>A0ABD5SJN4</accession>
<dbReference type="Gene3D" id="3.90.920.10">
    <property type="entry name" value="DNA primase, PRIM domain"/>
    <property type="match status" value="1"/>
</dbReference>
<organism evidence="1 2">
    <name type="scientific">Natrinema soli</name>
    <dbReference type="NCBI Taxonomy" id="1930624"/>
    <lineage>
        <taxon>Archaea</taxon>
        <taxon>Methanobacteriati</taxon>
        <taxon>Methanobacteriota</taxon>
        <taxon>Stenosarchaea group</taxon>
        <taxon>Halobacteria</taxon>
        <taxon>Halobacteriales</taxon>
        <taxon>Natrialbaceae</taxon>
        <taxon>Natrinema</taxon>
    </lineage>
</organism>
<name>A0ABD5SJN4_9EURY</name>
<dbReference type="EMBL" id="JBHSWV010000007">
    <property type="protein sequence ID" value="MFC6763631.1"/>
    <property type="molecule type" value="Genomic_DNA"/>
</dbReference>
<evidence type="ECO:0000313" key="2">
    <source>
        <dbReference type="Proteomes" id="UP001596383"/>
    </source>
</evidence>
<dbReference type="Proteomes" id="UP001596383">
    <property type="component" value="Unassembled WGS sequence"/>
</dbReference>
<sequence length="308" mass="35760">MSWRQATRDEVYAYYTEEFPEYVDQLLPFITPTAPKEFGISFRERHPICKAKRPDRDFVRRPTWRTTSDGEPIAQNFGDFEELVSFIQSPARYDPFKGSEYALVDPDLTEKSDPVSDGVYYALDNWEHPWVIAVDIDAKDIAKARAERELEENNLKIQSADASRDDTLFAESEIRDADPTGYPYTFDDIDRAIEYGFETRDVFTDVFAAEETLVVYSGQGVHIYLLDDDLDHRYDEKSREVLNDFLLERYEIPIDPVVTADRSRLLRVPYSLHADVCRVVQPIESPAFDPRTEARPQFLETESELTHD</sequence>
<proteinExistence type="predicted"/>
<keyword evidence="2" id="KW-1185">Reference proteome</keyword>
<protein>
    <submittedName>
        <fullName evidence="1">DNA primase</fullName>
    </submittedName>
</protein>
<comment type="caution">
    <text evidence="1">The sequence shown here is derived from an EMBL/GenBank/DDBJ whole genome shotgun (WGS) entry which is preliminary data.</text>
</comment>
<dbReference type="RefSeq" id="WP_273736750.1">
    <property type="nucleotide sequence ID" value="NZ_JAQIVI010000007.1"/>
</dbReference>
<reference evidence="1 2" key="1">
    <citation type="journal article" date="2019" name="Int. J. Syst. Evol. Microbiol.">
        <title>The Global Catalogue of Microorganisms (GCM) 10K type strain sequencing project: providing services to taxonomists for standard genome sequencing and annotation.</title>
        <authorList>
            <consortium name="The Broad Institute Genomics Platform"/>
            <consortium name="The Broad Institute Genome Sequencing Center for Infectious Disease"/>
            <person name="Wu L."/>
            <person name="Ma J."/>
        </authorList>
    </citation>
    <scope>NUCLEOTIDE SEQUENCE [LARGE SCALE GENOMIC DNA]</scope>
    <source>
        <strain evidence="1 2">LMG 29247</strain>
    </source>
</reference>
<dbReference type="SUPFAM" id="SSF56747">
    <property type="entry name" value="Prim-pol domain"/>
    <property type="match status" value="1"/>
</dbReference>
<dbReference type="AlphaFoldDB" id="A0ABD5SJN4"/>
<gene>
    <name evidence="1" type="ORF">ACFQE6_00600</name>
</gene>